<dbReference type="EMBL" id="JAAMPI010000630">
    <property type="protein sequence ID" value="KAF4629767.1"/>
    <property type="molecule type" value="Genomic_DNA"/>
</dbReference>
<feature type="transmembrane region" description="Helical" evidence="1">
    <location>
        <begin position="124"/>
        <end position="143"/>
    </location>
</feature>
<protein>
    <submittedName>
        <fullName evidence="2">Uncharacterized protein</fullName>
    </submittedName>
</protein>
<sequence>MVVSVVAAPLELTTTVLVSGGDDVELVTTTVVVSAGWVEEGVVLLLEVGTTTGVVAVFGCEVTVCGVELCGVLEDGGILKDVGVVEVGGAVDVCVELEDCEVEVEEVEEEVEVVDFVVAGGGELVLIVLVVLAVLVVLVVLVVEGELEELNEDSGVDEAVVFDVDDTTVDIVLLDNLGVSMEVTEHLLTKFQNKSN</sequence>
<name>A0A8H4RKC9_9HELO</name>
<evidence type="ECO:0000313" key="2">
    <source>
        <dbReference type="EMBL" id="KAF4629767.1"/>
    </source>
</evidence>
<reference evidence="2 3" key="1">
    <citation type="submission" date="2020-03" db="EMBL/GenBank/DDBJ databases">
        <title>Draft Genome Sequence of Cudoniella acicularis.</title>
        <authorList>
            <person name="Buettner E."/>
            <person name="Kellner H."/>
        </authorList>
    </citation>
    <scope>NUCLEOTIDE SEQUENCE [LARGE SCALE GENOMIC DNA]</scope>
    <source>
        <strain evidence="2 3">DSM 108380</strain>
    </source>
</reference>
<keyword evidence="3" id="KW-1185">Reference proteome</keyword>
<keyword evidence="1" id="KW-1133">Transmembrane helix</keyword>
<proteinExistence type="predicted"/>
<dbReference type="AlphaFoldDB" id="A0A8H4RKC9"/>
<evidence type="ECO:0000313" key="3">
    <source>
        <dbReference type="Proteomes" id="UP000566819"/>
    </source>
</evidence>
<keyword evidence="1" id="KW-0472">Membrane</keyword>
<comment type="caution">
    <text evidence="2">The sequence shown here is derived from an EMBL/GenBank/DDBJ whole genome shotgun (WGS) entry which is preliminary data.</text>
</comment>
<evidence type="ECO:0000256" key="1">
    <source>
        <dbReference type="SAM" id="Phobius"/>
    </source>
</evidence>
<gene>
    <name evidence="2" type="ORF">G7Y89_g8377</name>
</gene>
<dbReference type="Proteomes" id="UP000566819">
    <property type="component" value="Unassembled WGS sequence"/>
</dbReference>
<organism evidence="2 3">
    <name type="scientific">Cudoniella acicularis</name>
    <dbReference type="NCBI Taxonomy" id="354080"/>
    <lineage>
        <taxon>Eukaryota</taxon>
        <taxon>Fungi</taxon>
        <taxon>Dikarya</taxon>
        <taxon>Ascomycota</taxon>
        <taxon>Pezizomycotina</taxon>
        <taxon>Leotiomycetes</taxon>
        <taxon>Helotiales</taxon>
        <taxon>Tricladiaceae</taxon>
        <taxon>Cudoniella</taxon>
    </lineage>
</organism>
<keyword evidence="1" id="KW-0812">Transmembrane</keyword>
<accession>A0A8H4RKC9</accession>